<dbReference type="Pfam" id="PF07494">
    <property type="entry name" value="Reg_prop"/>
    <property type="match status" value="7"/>
</dbReference>
<dbReference type="InterPro" id="IPR036890">
    <property type="entry name" value="HATPase_C_sf"/>
</dbReference>
<dbReference type="EMBL" id="JAFREP010000030">
    <property type="protein sequence ID" value="MBO1322023.1"/>
    <property type="molecule type" value="Genomic_DNA"/>
</dbReference>
<evidence type="ECO:0000256" key="4">
    <source>
        <dbReference type="SAM" id="Coils"/>
    </source>
</evidence>
<dbReference type="PRINTS" id="PR00344">
    <property type="entry name" value="BCTRLSENSOR"/>
</dbReference>
<dbReference type="SUPFAM" id="SSF55874">
    <property type="entry name" value="ATPase domain of HSP90 chaperone/DNA topoisomerase II/histidine kinase"/>
    <property type="match status" value="1"/>
</dbReference>
<evidence type="ECO:0000256" key="3">
    <source>
        <dbReference type="ARBA" id="ARBA00022553"/>
    </source>
</evidence>
<organism evidence="7 8">
    <name type="scientific">Acanthopleuribacter pedis</name>
    <dbReference type="NCBI Taxonomy" id="442870"/>
    <lineage>
        <taxon>Bacteria</taxon>
        <taxon>Pseudomonadati</taxon>
        <taxon>Acidobacteriota</taxon>
        <taxon>Holophagae</taxon>
        <taxon>Acanthopleuribacterales</taxon>
        <taxon>Acanthopleuribacteraceae</taxon>
        <taxon>Acanthopleuribacter</taxon>
    </lineage>
</organism>
<dbReference type="PANTHER" id="PTHR43547:SF2">
    <property type="entry name" value="HYBRID SIGNAL TRANSDUCTION HISTIDINE KINASE C"/>
    <property type="match status" value="1"/>
</dbReference>
<keyword evidence="8" id="KW-1185">Reference proteome</keyword>
<evidence type="ECO:0000256" key="1">
    <source>
        <dbReference type="ARBA" id="ARBA00000085"/>
    </source>
</evidence>
<keyword evidence="5" id="KW-0812">Transmembrane</keyword>
<dbReference type="Pfam" id="PF07495">
    <property type="entry name" value="Y_Y_Y"/>
    <property type="match status" value="1"/>
</dbReference>
<feature type="domain" description="Histidine kinase" evidence="6">
    <location>
        <begin position="925"/>
        <end position="1098"/>
    </location>
</feature>
<comment type="caution">
    <text evidence="7">The sequence shown here is derived from an EMBL/GenBank/DDBJ whole genome shotgun (WGS) entry which is preliminary data.</text>
</comment>
<dbReference type="InterPro" id="IPR015943">
    <property type="entry name" value="WD40/YVTN_repeat-like_dom_sf"/>
</dbReference>
<feature type="coiled-coil region" evidence="4">
    <location>
        <begin position="908"/>
        <end position="942"/>
    </location>
</feature>
<keyword evidence="3" id="KW-0597">Phosphoprotein</keyword>
<dbReference type="Gene3D" id="2.130.10.10">
    <property type="entry name" value="YVTN repeat-like/Quinoprotein amine dehydrogenase"/>
    <property type="match status" value="3"/>
</dbReference>
<sequence>MTPTPTQKNGLTVPIRCIWIDALYPAFLLRNCAAWFVFSLVSMLALNPQKLISQYIHKHWSLEEGLSQVTVQAILQCDDGYLWLGTQEGLVRFDGWNMRVFDRNQEPKLENDFINGLFQSAQGDLWVGTRRGVVRFRESRLVSFRGAAPQPRGNIAAFSEDAEGRVWLGGDDGLWVFENEVFRRVPLPFANRARLPVTQLLNDSMGRLWIATDRGLLRKEARATIQVPLPGTTTASRINALFLDEGDRVWVGTNEGLFDISSKGTRRYTREEGLTSDRILALQRDQNGVLWVGTSGGLNRFFEDELLPDQEFYPLRNHQISAIHHDRESNLWVGTYNDGLHQLRDGLITCVGRSEGLPHDSVRALLENPDGSIWMGTAGGLGLLRGSQVVRHAIRPADNDIIVQTLMRDDRDNLWIGTRFSGVLRYHQNRYDVIDMDFGLSDNYVRALLQDREGRIWIGTAEGGIDVLFRDQLTNMSVAQGLSSPYILTLFQDRLGAVWVGTRGGGVNRIYKGTIETFTTADGLTGDTIYNFFEDVEGKLWIGTDEGLSLYHQGVFRGITTEQGLFNHVVYSITEDRGGRFWMTCNKGIYSVRRQECEAVIQGRKPLIHCRVYGVPEGMRSPECNFGGPSSGIQTTVGELWFPTVSGAVRIDPAQKKLNWALPPVRVERVVADNRLLDREGAQVGPRLEQIELSYTALSFSEPEKVLFRTRLEGFDLEWKEQGSRRFANYTNLAPGEYTFRVVACNNDGLWNLDGASFNFEVKPSFTQTYTFYALVVVALALVGYGLIRLRLHGAALREERLHRLVEARTFALKQANTDLVQAQERLVQAAHQAGMAEIATNVLHNIGNALNSVNVTTSLIGDQLRTMNIGFLERLVLLLGRHKDNMVSFLVDDPRGRHVPRALGKIAESLLRNKQKLLADVASLEEQVLRINNLIRQQQAHIDNVHFLEIVHLGNLLDEVLHHAEERIQVQDIRLEVSCARLSPIRVHKSKLVQVLLYLIDNAIEAMEVCSERKLTITAGRTEDKRVFIEVVDTGVGIDPEIMDRIFFHSFSTKPDVNGYGLHYSANAMMEMGGNIRAFSDGVGRGARFRVELPYIEVDEETLNASNGMRSIVTDLGADEER</sequence>
<keyword evidence="5" id="KW-0472">Membrane</keyword>
<evidence type="ECO:0000259" key="6">
    <source>
        <dbReference type="PROSITE" id="PS50109"/>
    </source>
</evidence>
<name>A0A8J7U505_9BACT</name>
<dbReference type="InterPro" id="IPR004358">
    <property type="entry name" value="Sig_transdc_His_kin-like_C"/>
</dbReference>
<comment type="catalytic activity">
    <reaction evidence="1">
        <text>ATP + protein L-histidine = ADP + protein N-phospho-L-histidine.</text>
        <dbReference type="EC" id="2.7.13.3"/>
    </reaction>
</comment>
<dbReference type="SUPFAM" id="SSF63829">
    <property type="entry name" value="Calcium-dependent phosphotriesterase"/>
    <property type="match status" value="4"/>
</dbReference>
<evidence type="ECO:0000313" key="7">
    <source>
        <dbReference type="EMBL" id="MBO1322023.1"/>
    </source>
</evidence>
<dbReference type="PANTHER" id="PTHR43547">
    <property type="entry name" value="TWO-COMPONENT HISTIDINE KINASE"/>
    <property type="match status" value="1"/>
</dbReference>
<gene>
    <name evidence="7" type="ORF">J3U88_26335</name>
</gene>
<dbReference type="Gene3D" id="2.60.40.10">
    <property type="entry name" value="Immunoglobulins"/>
    <property type="match status" value="1"/>
</dbReference>
<dbReference type="InterPro" id="IPR011110">
    <property type="entry name" value="Reg_prop"/>
</dbReference>
<dbReference type="Pfam" id="PF02518">
    <property type="entry name" value="HATPase_c"/>
    <property type="match status" value="1"/>
</dbReference>
<dbReference type="Proteomes" id="UP000664417">
    <property type="component" value="Unassembled WGS sequence"/>
</dbReference>
<reference evidence="7" key="1">
    <citation type="submission" date="2021-03" db="EMBL/GenBank/DDBJ databases">
        <authorList>
            <person name="Wang G."/>
        </authorList>
    </citation>
    <scope>NUCLEOTIDE SEQUENCE</scope>
    <source>
        <strain evidence="7">KCTC 12899</strain>
    </source>
</reference>
<dbReference type="SMART" id="SM00387">
    <property type="entry name" value="HATPase_c"/>
    <property type="match status" value="1"/>
</dbReference>
<evidence type="ECO:0000313" key="8">
    <source>
        <dbReference type="Proteomes" id="UP000664417"/>
    </source>
</evidence>
<proteinExistence type="predicted"/>
<dbReference type="GO" id="GO:0000155">
    <property type="term" value="F:phosphorelay sensor kinase activity"/>
    <property type="evidence" value="ECO:0007669"/>
    <property type="project" value="TreeGrafter"/>
</dbReference>
<dbReference type="Gene3D" id="1.10.287.130">
    <property type="match status" value="1"/>
</dbReference>
<dbReference type="InterPro" id="IPR005467">
    <property type="entry name" value="His_kinase_dom"/>
</dbReference>
<feature type="transmembrane region" description="Helical" evidence="5">
    <location>
        <begin position="770"/>
        <end position="788"/>
    </location>
</feature>
<dbReference type="AlphaFoldDB" id="A0A8J7U505"/>
<evidence type="ECO:0000256" key="5">
    <source>
        <dbReference type="SAM" id="Phobius"/>
    </source>
</evidence>
<keyword evidence="5" id="KW-1133">Transmembrane helix</keyword>
<evidence type="ECO:0000256" key="2">
    <source>
        <dbReference type="ARBA" id="ARBA00012438"/>
    </source>
</evidence>
<dbReference type="RefSeq" id="WP_207861993.1">
    <property type="nucleotide sequence ID" value="NZ_JAFREP010000030.1"/>
</dbReference>
<dbReference type="EC" id="2.7.13.3" evidence="2"/>
<dbReference type="PROSITE" id="PS50109">
    <property type="entry name" value="HIS_KIN"/>
    <property type="match status" value="1"/>
</dbReference>
<protein>
    <recommendedName>
        <fullName evidence="2">histidine kinase</fullName>
        <ecNumber evidence="2">2.7.13.3</ecNumber>
    </recommendedName>
</protein>
<dbReference type="Gene3D" id="3.30.565.10">
    <property type="entry name" value="Histidine kinase-like ATPase, C-terminal domain"/>
    <property type="match status" value="1"/>
</dbReference>
<dbReference type="InterPro" id="IPR003594">
    <property type="entry name" value="HATPase_dom"/>
</dbReference>
<accession>A0A8J7U505</accession>
<dbReference type="InterPro" id="IPR011123">
    <property type="entry name" value="Y_Y_Y"/>
</dbReference>
<dbReference type="InterPro" id="IPR013783">
    <property type="entry name" value="Ig-like_fold"/>
</dbReference>
<keyword evidence="4" id="KW-0175">Coiled coil</keyword>